<evidence type="ECO:0000259" key="1">
    <source>
        <dbReference type="Pfam" id="PF12146"/>
    </source>
</evidence>
<dbReference type="PANTHER" id="PTHR11614">
    <property type="entry name" value="PHOSPHOLIPASE-RELATED"/>
    <property type="match status" value="1"/>
</dbReference>
<dbReference type="GO" id="GO:0016787">
    <property type="term" value="F:hydrolase activity"/>
    <property type="evidence" value="ECO:0007669"/>
    <property type="project" value="UniProtKB-KW"/>
</dbReference>
<dbReference type="SUPFAM" id="SSF53474">
    <property type="entry name" value="alpha/beta-Hydrolases"/>
    <property type="match status" value="1"/>
</dbReference>
<name>A0ABZ3FN76_9ACTN</name>
<dbReference type="InterPro" id="IPR022742">
    <property type="entry name" value="Hydrolase_4"/>
</dbReference>
<evidence type="ECO:0000313" key="2">
    <source>
        <dbReference type="EMBL" id="XAN06111.1"/>
    </source>
</evidence>
<keyword evidence="2" id="KW-0378">Hydrolase</keyword>
<dbReference type="InterPro" id="IPR051044">
    <property type="entry name" value="MAG_DAG_Lipase"/>
</dbReference>
<accession>A0ABZ3FN76</accession>
<protein>
    <submittedName>
        <fullName evidence="2">Alpha/beta hydrolase</fullName>
    </submittedName>
</protein>
<evidence type="ECO:0000313" key="3">
    <source>
        <dbReference type="Proteomes" id="UP001442841"/>
    </source>
</evidence>
<keyword evidence="3" id="KW-1185">Reference proteome</keyword>
<dbReference type="RefSeq" id="WP_425307549.1">
    <property type="nucleotide sequence ID" value="NZ_CP154795.1"/>
</dbReference>
<sequence length="281" mass="30863">MRESTITFDSVDGLKIQTYLWEPEGEPRAVVQLQHGLGEHAGRYRRFGEALTDAGFVVYAPDARGSGRTAGGAYGHWGRDGWPGWVEDLNQLNRRIRADRRGLPVALIGHSMGSFASQQYLLNHSAEVDAVVLIGTTEVSGLADMLSGPADLSAFNAGFEHRTGFEWLTRDEAEVDKYCADPECGFETQPFEGIQTLKRAADPDELAKIRADLPVLIVSGDADPIADRGAAPELVGRRYRDAGLTDVEVVIYPEARHELLNETNRDEVTERILGFLARVLG</sequence>
<dbReference type="InterPro" id="IPR029058">
    <property type="entry name" value="AB_hydrolase_fold"/>
</dbReference>
<dbReference type="EMBL" id="CP154795">
    <property type="protein sequence ID" value="XAN06111.1"/>
    <property type="molecule type" value="Genomic_DNA"/>
</dbReference>
<feature type="domain" description="Serine aminopeptidase S33" evidence="1">
    <location>
        <begin position="26"/>
        <end position="264"/>
    </location>
</feature>
<dbReference type="Proteomes" id="UP001442841">
    <property type="component" value="Chromosome"/>
</dbReference>
<dbReference type="Gene3D" id="3.40.50.1820">
    <property type="entry name" value="alpha/beta hydrolase"/>
    <property type="match status" value="1"/>
</dbReference>
<gene>
    <name evidence="2" type="ORF">AADG42_01895</name>
</gene>
<organism evidence="2 3">
    <name type="scientific">Ammonicoccus fulvus</name>
    <dbReference type="NCBI Taxonomy" id="3138240"/>
    <lineage>
        <taxon>Bacteria</taxon>
        <taxon>Bacillati</taxon>
        <taxon>Actinomycetota</taxon>
        <taxon>Actinomycetes</taxon>
        <taxon>Propionibacteriales</taxon>
        <taxon>Propionibacteriaceae</taxon>
        <taxon>Ammonicoccus</taxon>
    </lineage>
</organism>
<proteinExistence type="predicted"/>
<reference evidence="2 3" key="1">
    <citation type="submission" date="2024-04" db="EMBL/GenBank/DDBJ databases">
        <title>Isolation of an actinomycete strain from pig manure.</title>
        <authorList>
            <person name="Gong T."/>
            <person name="Yu Z."/>
            <person name="An M."/>
            <person name="Wei C."/>
            <person name="Yang W."/>
            <person name="Liu L."/>
        </authorList>
    </citation>
    <scope>NUCLEOTIDE SEQUENCE [LARGE SCALE GENOMIC DNA]</scope>
    <source>
        <strain evidence="2 3">ZF39</strain>
    </source>
</reference>
<dbReference type="Pfam" id="PF12146">
    <property type="entry name" value="Hydrolase_4"/>
    <property type="match status" value="1"/>
</dbReference>